<proteinExistence type="predicted"/>
<dbReference type="InterPro" id="IPR012833">
    <property type="entry name" value="NrdD"/>
</dbReference>
<accession>A0A847RQZ6</accession>
<dbReference type="GO" id="GO:0006260">
    <property type="term" value="P:DNA replication"/>
    <property type="evidence" value="ECO:0007669"/>
    <property type="project" value="InterPro"/>
</dbReference>
<dbReference type="Proteomes" id="UP000587991">
    <property type="component" value="Unassembled WGS sequence"/>
</dbReference>
<dbReference type="RefSeq" id="WP_168875327.1">
    <property type="nucleotide sequence ID" value="NZ_JABAIM010000001.1"/>
</dbReference>
<sequence>MTVATPSTQPKLDDAQRTRCEIWTRVMGYHRPVSSFNTGKQGEFNQRRFFHEPVSR</sequence>
<protein>
    <submittedName>
        <fullName evidence="1">Uncharacterized protein</fullName>
    </submittedName>
</protein>
<dbReference type="AlphaFoldDB" id="A0A847RQZ6"/>
<gene>
    <name evidence="1" type="ORF">HF682_00600</name>
</gene>
<reference evidence="1 2" key="1">
    <citation type="submission" date="2020-04" db="EMBL/GenBank/DDBJ databases">
        <title>Draft genome of Leeia sp. IMCC25680.</title>
        <authorList>
            <person name="Song J."/>
            <person name="Cho J.-C."/>
        </authorList>
    </citation>
    <scope>NUCLEOTIDE SEQUENCE [LARGE SCALE GENOMIC DNA]</scope>
    <source>
        <strain evidence="1 2">IMCC25680</strain>
    </source>
</reference>
<dbReference type="EMBL" id="JABAIM010000001">
    <property type="protein sequence ID" value="NLR73660.1"/>
    <property type="molecule type" value="Genomic_DNA"/>
</dbReference>
<comment type="caution">
    <text evidence="1">The sequence shown here is derived from an EMBL/GenBank/DDBJ whole genome shotgun (WGS) entry which is preliminary data.</text>
</comment>
<dbReference type="Pfam" id="PF13597">
    <property type="entry name" value="NRDD"/>
    <property type="match status" value="1"/>
</dbReference>
<evidence type="ECO:0000313" key="2">
    <source>
        <dbReference type="Proteomes" id="UP000587991"/>
    </source>
</evidence>
<evidence type="ECO:0000313" key="1">
    <source>
        <dbReference type="EMBL" id="NLR73660.1"/>
    </source>
</evidence>
<keyword evidence="2" id="KW-1185">Reference proteome</keyword>
<dbReference type="GO" id="GO:0008998">
    <property type="term" value="F:ribonucleoside-triphosphate reductase (thioredoxin) activity"/>
    <property type="evidence" value="ECO:0007669"/>
    <property type="project" value="InterPro"/>
</dbReference>
<organism evidence="1 2">
    <name type="scientific">Leeia aquatica</name>
    <dbReference type="NCBI Taxonomy" id="2725557"/>
    <lineage>
        <taxon>Bacteria</taxon>
        <taxon>Pseudomonadati</taxon>
        <taxon>Pseudomonadota</taxon>
        <taxon>Betaproteobacteria</taxon>
        <taxon>Neisseriales</taxon>
        <taxon>Leeiaceae</taxon>
        <taxon>Leeia</taxon>
    </lineage>
</organism>
<name>A0A847RQZ6_9NEIS</name>